<evidence type="ECO:0000313" key="2">
    <source>
        <dbReference type="Proteomes" id="UP001605036"/>
    </source>
</evidence>
<evidence type="ECO:0000313" key="1">
    <source>
        <dbReference type="EMBL" id="KAL2635988.1"/>
    </source>
</evidence>
<dbReference type="Proteomes" id="UP001605036">
    <property type="component" value="Unassembled WGS sequence"/>
</dbReference>
<comment type="caution">
    <text evidence="1">The sequence shown here is derived from an EMBL/GenBank/DDBJ whole genome shotgun (WGS) entry which is preliminary data.</text>
</comment>
<keyword evidence="2" id="KW-1185">Reference proteome</keyword>
<organism evidence="1 2">
    <name type="scientific">Riccia fluitans</name>
    <dbReference type="NCBI Taxonomy" id="41844"/>
    <lineage>
        <taxon>Eukaryota</taxon>
        <taxon>Viridiplantae</taxon>
        <taxon>Streptophyta</taxon>
        <taxon>Embryophyta</taxon>
        <taxon>Marchantiophyta</taxon>
        <taxon>Marchantiopsida</taxon>
        <taxon>Marchantiidae</taxon>
        <taxon>Marchantiales</taxon>
        <taxon>Ricciaceae</taxon>
        <taxon>Riccia</taxon>
    </lineage>
</organism>
<protein>
    <submittedName>
        <fullName evidence="1">Uncharacterized protein</fullName>
    </submittedName>
</protein>
<dbReference type="AlphaFoldDB" id="A0ABD1YYY6"/>
<name>A0ABD1YYY6_9MARC</name>
<gene>
    <name evidence="1" type="ORF">R1flu_007467</name>
</gene>
<sequence>MKLRLEPRSERAPGVITSHLFSASEIKSKRKASSSDRGKDFRGLVETSAGSPDRFLVPFFDAAERGRVSCLLARQIEDGSRTFLPEKRPGPRAAFGAGAQLCYRAPPVVSIQN</sequence>
<accession>A0ABD1YYY6</accession>
<proteinExistence type="predicted"/>
<reference evidence="1 2" key="1">
    <citation type="submission" date="2024-09" db="EMBL/GenBank/DDBJ databases">
        <title>Chromosome-scale assembly of Riccia fluitans.</title>
        <authorList>
            <person name="Paukszto L."/>
            <person name="Sawicki J."/>
            <person name="Karawczyk K."/>
            <person name="Piernik-Szablinska J."/>
            <person name="Szczecinska M."/>
            <person name="Mazdziarz M."/>
        </authorList>
    </citation>
    <scope>NUCLEOTIDE SEQUENCE [LARGE SCALE GENOMIC DNA]</scope>
    <source>
        <strain evidence="1">Rf_01</strain>
        <tissue evidence="1">Aerial parts of the thallus</tissue>
    </source>
</reference>
<dbReference type="EMBL" id="JBHFFA010000003">
    <property type="protein sequence ID" value="KAL2635988.1"/>
    <property type="molecule type" value="Genomic_DNA"/>
</dbReference>